<organism evidence="1 2">
    <name type="scientific">Nonomuraea maheshkhaliensis</name>
    <dbReference type="NCBI Taxonomy" id="419590"/>
    <lineage>
        <taxon>Bacteria</taxon>
        <taxon>Bacillati</taxon>
        <taxon>Actinomycetota</taxon>
        <taxon>Actinomycetes</taxon>
        <taxon>Streptosporangiales</taxon>
        <taxon>Streptosporangiaceae</taxon>
        <taxon>Nonomuraea</taxon>
    </lineage>
</organism>
<name>A0ABN2GDC1_9ACTN</name>
<sequence>MLIGEELVRAVCGLAHPDHSGVPDDPAERSQITQVAPGVRGPKRVRALIEHADHCRLPRRGGLHRHGGQKKCAIAQERGEKCQRFPAFGMKK</sequence>
<keyword evidence="2" id="KW-1185">Reference proteome</keyword>
<evidence type="ECO:0000313" key="1">
    <source>
        <dbReference type="EMBL" id="GAA1669340.1"/>
    </source>
</evidence>
<proteinExistence type="predicted"/>
<dbReference type="EMBL" id="BAAAMU010000083">
    <property type="protein sequence ID" value="GAA1669340.1"/>
    <property type="molecule type" value="Genomic_DNA"/>
</dbReference>
<reference evidence="1 2" key="1">
    <citation type="journal article" date="2019" name="Int. J. Syst. Evol. Microbiol.">
        <title>The Global Catalogue of Microorganisms (GCM) 10K type strain sequencing project: providing services to taxonomists for standard genome sequencing and annotation.</title>
        <authorList>
            <consortium name="The Broad Institute Genomics Platform"/>
            <consortium name="The Broad Institute Genome Sequencing Center for Infectious Disease"/>
            <person name="Wu L."/>
            <person name="Ma J."/>
        </authorList>
    </citation>
    <scope>NUCLEOTIDE SEQUENCE [LARGE SCALE GENOMIC DNA]</scope>
    <source>
        <strain evidence="1 2">JCM 13929</strain>
    </source>
</reference>
<comment type="caution">
    <text evidence="1">The sequence shown here is derived from an EMBL/GenBank/DDBJ whole genome shotgun (WGS) entry which is preliminary data.</text>
</comment>
<gene>
    <name evidence="1" type="ORF">GCM10009733_078460</name>
</gene>
<evidence type="ECO:0000313" key="2">
    <source>
        <dbReference type="Proteomes" id="UP001500064"/>
    </source>
</evidence>
<dbReference type="Proteomes" id="UP001500064">
    <property type="component" value="Unassembled WGS sequence"/>
</dbReference>
<accession>A0ABN2GDC1</accession>
<protein>
    <submittedName>
        <fullName evidence="1">Uncharacterized protein</fullName>
    </submittedName>
</protein>